<reference evidence="2 3" key="1">
    <citation type="submission" date="2020-06" db="EMBL/GenBank/DDBJ databases">
        <authorList>
            <person name="Li R."/>
            <person name="Bekaert M."/>
        </authorList>
    </citation>
    <scope>NUCLEOTIDE SEQUENCE [LARGE SCALE GENOMIC DNA]</scope>
    <source>
        <strain evidence="3">wild</strain>
    </source>
</reference>
<gene>
    <name evidence="2" type="ORF">MCOR_271</name>
</gene>
<name>A0A6J7ZV65_MYTCO</name>
<organism evidence="2 3">
    <name type="scientific">Mytilus coruscus</name>
    <name type="common">Sea mussel</name>
    <dbReference type="NCBI Taxonomy" id="42192"/>
    <lineage>
        <taxon>Eukaryota</taxon>
        <taxon>Metazoa</taxon>
        <taxon>Spiralia</taxon>
        <taxon>Lophotrochozoa</taxon>
        <taxon>Mollusca</taxon>
        <taxon>Bivalvia</taxon>
        <taxon>Autobranchia</taxon>
        <taxon>Pteriomorphia</taxon>
        <taxon>Mytilida</taxon>
        <taxon>Mytiloidea</taxon>
        <taxon>Mytilidae</taxon>
        <taxon>Mytilinae</taxon>
        <taxon>Mytilus</taxon>
    </lineage>
</organism>
<keyword evidence="1" id="KW-1133">Transmembrane helix</keyword>
<dbReference type="Proteomes" id="UP000507470">
    <property type="component" value="Unassembled WGS sequence"/>
</dbReference>
<accession>A0A6J7ZV65</accession>
<dbReference type="SUPFAM" id="SSF52540">
    <property type="entry name" value="P-loop containing nucleoside triphosphate hydrolases"/>
    <property type="match status" value="1"/>
</dbReference>
<sequence>MDRTKIKVERDVWENSFVEQHYNKNHGIILHTDPKEDPKYNEKNKLIRKCQEIVGTNVSGKPPLNIAIVGTPGGGKSSLLNTIFASFSTESWTEIVPFGSFGRAQRQRTTRFKSYVKDTYYKRRVQDAYLMPTFLDMTGFEDDDSEKSVALLELVCTGRIKEDEELRSAKDYATKYGAEALLGRYNKGVCHRPVDRIIVVCTSNLHVNIPESFLNAVWKASTKHREIPVYGVLTCRDKYPPNVVEDRIKSFCHLLALPKCRFAHIINYCDDIDNEGVHFDTTIPSLDVPVLQFMKQVLNPRQDDLTQKQVSKMDILAIFAFIFAVVAFIYVLLISNR</sequence>
<feature type="transmembrane region" description="Helical" evidence="1">
    <location>
        <begin position="315"/>
        <end position="334"/>
    </location>
</feature>
<dbReference type="InterPro" id="IPR027417">
    <property type="entry name" value="P-loop_NTPase"/>
</dbReference>
<keyword evidence="1" id="KW-0472">Membrane</keyword>
<dbReference type="OrthoDB" id="6149413at2759"/>
<keyword evidence="3" id="KW-1185">Reference proteome</keyword>
<evidence type="ECO:0000313" key="2">
    <source>
        <dbReference type="EMBL" id="CAC5355688.1"/>
    </source>
</evidence>
<evidence type="ECO:0000313" key="3">
    <source>
        <dbReference type="Proteomes" id="UP000507470"/>
    </source>
</evidence>
<dbReference type="EMBL" id="CACVKT020000074">
    <property type="protein sequence ID" value="CAC5355688.1"/>
    <property type="molecule type" value="Genomic_DNA"/>
</dbReference>
<dbReference type="Gene3D" id="3.40.50.300">
    <property type="entry name" value="P-loop containing nucleotide triphosphate hydrolases"/>
    <property type="match status" value="1"/>
</dbReference>
<keyword evidence="1" id="KW-0812">Transmembrane</keyword>
<proteinExistence type="predicted"/>
<evidence type="ECO:0000256" key="1">
    <source>
        <dbReference type="SAM" id="Phobius"/>
    </source>
</evidence>
<dbReference type="AlphaFoldDB" id="A0A6J7ZV65"/>
<protein>
    <submittedName>
        <fullName evidence="2">Uncharacterized protein</fullName>
    </submittedName>
</protein>